<organism evidence="2 3">
    <name type="scientific">Rouxiella silvae</name>
    <dbReference type="NCBI Taxonomy" id="1646373"/>
    <lineage>
        <taxon>Bacteria</taxon>
        <taxon>Pseudomonadati</taxon>
        <taxon>Pseudomonadota</taxon>
        <taxon>Gammaproteobacteria</taxon>
        <taxon>Enterobacterales</taxon>
        <taxon>Yersiniaceae</taxon>
        <taxon>Rouxiella</taxon>
    </lineage>
</organism>
<accession>A0ABX3TUM7</accession>
<evidence type="ECO:0000256" key="1">
    <source>
        <dbReference type="SAM" id="SignalP"/>
    </source>
</evidence>
<keyword evidence="1" id="KW-0732">Signal</keyword>
<dbReference type="RefSeq" id="WP_084984392.1">
    <property type="nucleotide sequence ID" value="NZ_CBCSCF010000005.1"/>
</dbReference>
<evidence type="ECO:0000313" key="2">
    <source>
        <dbReference type="EMBL" id="ORJ18933.1"/>
    </source>
</evidence>
<dbReference type="Proteomes" id="UP000192722">
    <property type="component" value="Unassembled WGS sequence"/>
</dbReference>
<feature type="signal peptide" evidence="1">
    <location>
        <begin position="1"/>
        <end position="20"/>
    </location>
</feature>
<evidence type="ECO:0000313" key="3">
    <source>
        <dbReference type="Proteomes" id="UP000192722"/>
    </source>
</evidence>
<proteinExistence type="predicted"/>
<name>A0ABX3TUM7_9GAMM</name>
<evidence type="ECO:0008006" key="4">
    <source>
        <dbReference type="Google" id="ProtNLM"/>
    </source>
</evidence>
<protein>
    <recommendedName>
        <fullName evidence="4">Lysozyme inhibitor</fullName>
    </recommendedName>
</protein>
<keyword evidence="3" id="KW-1185">Reference proteome</keyword>
<reference evidence="2 3" key="1">
    <citation type="journal article" date="2017" name="Int. J. Syst. Evol. Microbiol.">
        <title>Rouxiella badensis sp. nov. and Rouxiella silvae sp. nov. isolated from peat bog soil in Germany and emendation of the genus description.</title>
        <authorList>
            <person name="Le Fleche-Mateos A."/>
            <person name="Kugler J.H."/>
            <person name="Hansen S.H."/>
            <person name="Syldatk C."/>
            <person name="Hausmann R."/>
            <person name="Lomprez F."/>
            <person name="Vandenbogaert M."/>
            <person name="Manuguerra J.C."/>
            <person name="Grimont P.A."/>
        </authorList>
    </citation>
    <scope>NUCLEOTIDE SEQUENCE [LARGE SCALE GENOMIC DNA]</scope>
    <source>
        <strain evidence="2 3">213</strain>
    </source>
</reference>
<dbReference type="EMBL" id="MRWD01000080">
    <property type="protein sequence ID" value="ORJ18933.1"/>
    <property type="molecule type" value="Genomic_DNA"/>
</dbReference>
<feature type="chain" id="PRO_5045303785" description="Lysozyme inhibitor" evidence="1">
    <location>
        <begin position="21"/>
        <end position="145"/>
    </location>
</feature>
<gene>
    <name evidence="2" type="ORF">BS639_22685</name>
</gene>
<comment type="caution">
    <text evidence="2">The sequence shown here is derived from an EMBL/GenBank/DDBJ whole genome shotgun (WGS) entry which is preliminary data.</text>
</comment>
<sequence length="145" mass="15625">MKVLLATTCLLLLATSTVQASEWKKSWAQGVTEYRLQGEGQSSLYFGCDPNANTFVQVTDAQGKSISSLDEGRSVYASVDGKPSLLINDTFSDAGSSAFVQLWKQLRVGKSVVLTADNLQSTRFALSGTAHVLPKLDASDCRVMQ</sequence>